<dbReference type="GO" id="GO:0020037">
    <property type="term" value="F:heme binding"/>
    <property type="evidence" value="ECO:0007669"/>
    <property type="project" value="InterPro"/>
</dbReference>
<dbReference type="PRINTS" id="PR00463">
    <property type="entry name" value="EP450I"/>
</dbReference>
<evidence type="ECO:0000256" key="6">
    <source>
        <dbReference type="ARBA" id="ARBA00023002"/>
    </source>
</evidence>
<dbReference type="Proteomes" id="UP000230002">
    <property type="component" value="Unassembled WGS sequence"/>
</dbReference>
<accession>A0A2G8RYW6</accession>
<evidence type="ECO:0000256" key="1">
    <source>
        <dbReference type="ARBA" id="ARBA00001971"/>
    </source>
</evidence>
<evidence type="ECO:0000256" key="8">
    <source>
        <dbReference type="ARBA" id="ARBA00023033"/>
    </source>
</evidence>
<dbReference type="InterPro" id="IPR050121">
    <property type="entry name" value="Cytochrome_P450_monoxygenase"/>
</dbReference>
<name>A0A2G8RYW6_9APHY</name>
<dbReference type="STRING" id="1077348.A0A2G8RYW6"/>
<dbReference type="InterPro" id="IPR002401">
    <property type="entry name" value="Cyt_P450_E_grp-I"/>
</dbReference>
<feature type="binding site" description="axial binding residue" evidence="9">
    <location>
        <position position="487"/>
    </location>
    <ligand>
        <name>heme</name>
        <dbReference type="ChEBI" id="CHEBI:30413"/>
    </ligand>
    <ligandPart>
        <name>Fe</name>
        <dbReference type="ChEBI" id="CHEBI:18248"/>
    </ligandPart>
</feature>
<evidence type="ECO:0000256" key="3">
    <source>
        <dbReference type="ARBA" id="ARBA00010617"/>
    </source>
</evidence>
<keyword evidence="7 9" id="KW-0408">Iron</keyword>
<dbReference type="SUPFAM" id="SSF48264">
    <property type="entry name" value="Cytochrome P450"/>
    <property type="match status" value="1"/>
</dbReference>
<dbReference type="InterPro" id="IPR001128">
    <property type="entry name" value="Cyt_P450"/>
</dbReference>
<keyword evidence="5 9" id="KW-0479">Metal-binding</keyword>
<evidence type="ECO:0000256" key="9">
    <source>
        <dbReference type="PIRSR" id="PIRSR602401-1"/>
    </source>
</evidence>
<keyword evidence="8" id="KW-0503">Monooxygenase</keyword>
<evidence type="ECO:0000256" key="5">
    <source>
        <dbReference type="ARBA" id="ARBA00022723"/>
    </source>
</evidence>
<organism evidence="10 11">
    <name type="scientific">Ganoderma sinense ZZ0214-1</name>
    <dbReference type="NCBI Taxonomy" id="1077348"/>
    <lineage>
        <taxon>Eukaryota</taxon>
        <taxon>Fungi</taxon>
        <taxon>Dikarya</taxon>
        <taxon>Basidiomycota</taxon>
        <taxon>Agaricomycotina</taxon>
        <taxon>Agaricomycetes</taxon>
        <taxon>Polyporales</taxon>
        <taxon>Polyporaceae</taxon>
        <taxon>Ganoderma</taxon>
    </lineage>
</organism>
<evidence type="ECO:0000313" key="11">
    <source>
        <dbReference type="Proteomes" id="UP000230002"/>
    </source>
</evidence>
<keyword evidence="4 9" id="KW-0349">Heme</keyword>
<reference evidence="10 11" key="1">
    <citation type="journal article" date="2015" name="Sci. Rep.">
        <title>Chromosome-level genome map provides insights into diverse defense mechanisms in the medicinal fungus Ganoderma sinense.</title>
        <authorList>
            <person name="Zhu Y."/>
            <person name="Xu J."/>
            <person name="Sun C."/>
            <person name="Zhou S."/>
            <person name="Xu H."/>
            <person name="Nelson D.R."/>
            <person name="Qian J."/>
            <person name="Song J."/>
            <person name="Luo H."/>
            <person name="Xiang L."/>
            <person name="Li Y."/>
            <person name="Xu Z."/>
            <person name="Ji A."/>
            <person name="Wang L."/>
            <person name="Lu S."/>
            <person name="Hayward A."/>
            <person name="Sun W."/>
            <person name="Li X."/>
            <person name="Schwartz D.C."/>
            <person name="Wang Y."/>
            <person name="Chen S."/>
        </authorList>
    </citation>
    <scope>NUCLEOTIDE SEQUENCE [LARGE SCALE GENOMIC DNA]</scope>
    <source>
        <strain evidence="10 11">ZZ0214-1</strain>
    </source>
</reference>
<dbReference type="GO" id="GO:0016705">
    <property type="term" value="F:oxidoreductase activity, acting on paired donors, with incorporation or reduction of molecular oxygen"/>
    <property type="evidence" value="ECO:0007669"/>
    <property type="project" value="InterPro"/>
</dbReference>
<dbReference type="CDD" id="cd11069">
    <property type="entry name" value="CYP_FUM15-like"/>
    <property type="match status" value="1"/>
</dbReference>
<dbReference type="Pfam" id="PF00067">
    <property type="entry name" value="p450"/>
    <property type="match status" value="1"/>
</dbReference>
<evidence type="ECO:0000256" key="2">
    <source>
        <dbReference type="ARBA" id="ARBA00005179"/>
    </source>
</evidence>
<dbReference type="EMBL" id="AYKW01000039">
    <property type="protein sequence ID" value="PIL26719.1"/>
    <property type="molecule type" value="Genomic_DNA"/>
</dbReference>
<keyword evidence="11" id="KW-1185">Reference proteome</keyword>
<keyword evidence="6" id="KW-0560">Oxidoreductase</keyword>
<dbReference type="AlphaFoldDB" id="A0A2G8RYW6"/>
<dbReference type="OrthoDB" id="1470350at2759"/>
<protein>
    <submittedName>
        <fullName evidence="10">Cytochrome P450</fullName>
    </submittedName>
</protein>
<dbReference type="Gene3D" id="1.10.630.10">
    <property type="entry name" value="Cytochrome P450"/>
    <property type="match status" value="1"/>
</dbReference>
<dbReference type="PANTHER" id="PTHR24305">
    <property type="entry name" value="CYTOCHROME P450"/>
    <property type="match status" value="1"/>
</dbReference>
<sequence length="546" mass="61822">MFSILLQAILICTSTWFLWKFFRQSVVKSNLDNIPGPPSPSFWYGHVQKLRDKQGWAFHQEMADKYPAVARLAGPMGRKMLFVHDPKAMHHIAVKEQDIFEEATWFTRLSLRTFGPGLTATFGEHHRKQRKLLNPVFSINHMRHMMPTFYKVTYKLREAIEQRVRHGGGPTEVNMVMWMGRTALELVGQAGLGYSFDRLTEETPDELGDALKSLMPAMATLGAFLQFLPLAEALIPERWLAPLGWTVPIPGLRELMRISRTLDEKSREIYTKKKAALLQGDEVLAMQVGEGKDIMSVLLRANMAAAEADRLDETELLGQMSVLTFAAMDTTSNALSLTLWRLAKHQDVQDRVRKEIREAREAASGSDIAYDNLVSLPYLDAICRETLRVNVPAPMRFREARKDVVLPLSEPIRGLDGTLMHEIFVPKDTHVFVSISSSNKNPDIWGPDAAEWKPERWLSPLPETVSDAKMPGVYSNLMTFWAGGRACIGFKFSQLEMKVVLAVLLTKFKFELTEKPIYWNLAPVTYPTVVADGSHPELPLKVTMLE</sequence>
<proteinExistence type="inferred from homology"/>
<gene>
    <name evidence="10" type="ORF">GSI_11198</name>
</gene>
<evidence type="ECO:0000256" key="4">
    <source>
        <dbReference type="ARBA" id="ARBA00022617"/>
    </source>
</evidence>
<comment type="pathway">
    <text evidence="2">Secondary metabolite biosynthesis.</text>
</comment>
<evidence type="ECO:0000256" key="7">
    <source>
        <dbReference type="ARBA" id="ARBA00023004"/>
    </source>
</evidence>
<comment type="caution">
    <text evidence="10">The sequence shown here is derived from an EMBL/GenBank/DDBJ whole genome shotgun (WGS) entry which is preliminary data.</text>
</comment>
<dbReference type="PANTHER" id="PTHR24305:SF166">
    <property type="entry name" value="CYTOCHROME P450 12A4, MITOCHONDRIAL-RELATED"/>
    <property type="match status" value="1"/>
</dbReference>
<comment type="similarity">
    <text evidence="3">Belongs to the cytochrome P450 family.</text>
</comment>
<dbReference type="InterPro" id="IPR036396">
    <property type="entry name" value="Cyt_P450_sf"/>
</dbReference>
<evidence type="ECO:0000313" key="10">
    <source>
        <dbReference type="EMBL" id="PIL26719.1"/>
    </source>
</evidence>
<comment type="cofactor">
    <cofactor evidence="1 9">
        <name>heme</name>
        <dbReference type="ChEBI" id="CHEBI:30413"/>
    </cofactor>
</comment>
<dbReference type="PRINTS" id="PR00385">
    <property type="entry name" value="P450"/>
</dbReference>
<dbReference type="GO" id="GO:0005506">
    <property type="term" value="F:iron ion binding"/>
    <property type="evidence" value="ECO:0007669"/>
    <property type="project" value="InterPro"/>
</dbReference>
<dbReference type="GO" id="GO:0004497">
    <property type="term" value="F:monooxygenase activity"/>
    <property type="evidence" value="ECO:0007669"/>
    <property type="project" value="UniProtKB-KW"/>
</dbReference>